<comment type="subcellular location">
    <subcellularLocation>
        <location evidence="10">Cytoplasm</location>
    </subcellularLocation>
    <subcellularLocation>
        <location evidence="10">Mitochondrion intermembrane space</location>
    </subcellularLocation>
</comment>
<comment type="similarity">
    <text evidence="2 10">Belongs to the anamorsin family.</text>
</comment>
<dbReference type="GO" id="GO:0005758">
    <property type="term" value="C:mitochondrial intermembrane space"/>
    <property type="evidence" value="ECO:0007669"/>
    <property type="project" value="UniProtKB-SubCell"/>
</dbReference>
<dbReference type="Proteomes" id="UP001057455">
    <property type="component" value="Unassembled WGS sequence"/>
</dbReference>
<evidence type="ECO:0000259" key="12">
    <source>
        <dbReference type="Pfam" id="PF16803"/>
    </source>
</evidence>
<name>A0A9W5WWN0_BABOV</name>
<feature type="short sequence motif" description="Cx2C motif 1" evidence="10">
    <location>
        <begin position="219"/>
        <end position="222"/>
    </location>
</feature>
<feature type="short sequence motif" description="Cx2C motif 2" evidence="10">
    <location>
        <begin position="230"/>
        <end position="233"/>
    </location>
</feature>
<dbReference type="Gene3D" id="3.40.50.150">
    <property type="entry name" value="Vaccinia Virus protein VP39"/>
    <property type="match status" value="1"/>
</dbReference>
<evidence type="ECO:0000256" key="4">
    <source>
        <dbReference type="ARBA" id="ARBA00022490"/>
    </source>
</evidence>
<dbReference type="GO" id="GO:0046872">
    <property type="term" value="F:metal ion binding"/>
    <property type="evidence" value="ECO:0007669"/>
    <property type="project" value="UniProtKB-KW"/>
</dbReference>
<keyword evidence="7 10" id="KW-0408">Iron</keyword>
<evidence type="ECO:0000256" key="1">
    <source>
        <dbReference type="ARBA" id="ARBA00001966"/>
    </source>
</evidence>
<comment type="function">
    <text evidence="10">Component of the cytosolic iron-sulfur (Fe-S) protein assembly (CIA) machinery. Required for the maturation of extramitochondrial Fe-S proteins. Part of an electron transfer chain functioning in an early step of cytosolic Fe-S biogenesis, facilitating the de novo assembly of a [4Fe-4S] cluster on the cytosolic Fe-S scaffold complex. Electrons are transferred from NADPH via a FAD- and FMN-containing diflavin oxidoreductase. Together with the diflavin oxidoreductase, also required for the assembly of the diferric tyrosyl radical cofactor of ribonucleotide reductase (RNR), probably by providing electrons for reduction during radical cofactor maturation in the catalytic small subunit.</text>
</comment>
<dbReference type="GO" id="GO:0016226">
    <property type="term" value="P:iron-sulfur cluster assembly"/>
    <property type="evidence" value="ECO:0007669"/>
    <property type="project" value="UniProtKB-UniRule"/>
</dbReference>
<evidence type="ECO:0000256" key="2">
    <source>
        <dbReference type="ARBA" id="ARBA00008169"/>
    </source>
</evidence>
<feature type="binding site" evidence="10">
    <location>
        <position position="233"/>
    </location>
    <ligand>
        <name>[4Fe-4S] cluster</name>
        <dbReference type="ChEBI" id="CHEBI:49883"/>
    </ligand>
</feature>
<feature type="binding site" evidence="10">
    <location>
        <position position="222"/>
    </location>
    <ligand>
        <name>[4Fe-4S] cluster</name>
        <dbReference type="ChEBI" id="CHEBI:49883"/>
    </ligand>
</feature>
<feature type="domain" description="Fe-S cluster assembly protein Dre2 N-terminal" evidence="12">
    <location>
        <begin position="66"/>
        <end position="135"/>
    </location>
</feature>
<dbReference type="SUPFAM" id="SSF53335">
    <property type="entry name" value="S-adenosyl-L-methionine-dependent methyltransferases"/>
    <property type="match status" value="1"/>
</dbReference>
<comment type="cofactor">
    <cofactor evidence="1 10">
        <name>[4Fe-4S] cluster</name>
        <dbReference type="ChEBI" id="CHEBI:49883"/>
    </cofactor>
</comment>
<protein>
    <recommendedName>
        <fullName evidence="10">Anamorsin homolog</fullName>
    </recommendedName>
    <alternativeName>
        <fullName evidence="10">Fe-S cluster assembly protein DRE2 homolog</fullName>
    </alternativeName>
</protein>
<feature type="binding site" evidence="10">
    <location>
        <position position="183"/>
    </location>
    <ligand>
        <name>[2Fe-2S] cluster</name>
        <dbReference type="ChEBI" id="CHEBI:190135"/>
    </ligand>
</feature>
<dbReference type="InterPro" id="IPR046408">
    <property type="entry name" value="CIAPIN1"/>
</dbReference>
<keyword evidence="4 10" id="KW-0963">Cytoplasm</keyword>
<gene>
    <name evidence="13" type="ORF">BaOVIS_032910</name>
</gene>
<sequence>MSSSILAVAPTRDGLEKHIRFSLLVAKQDSITSSMLKLDNVLSPLITGLDFSKDDYDYINSSTISSSNLKESTYDHVLLVADSTFCSTGADVSQLLEKLHDALKANGTLCIHLPPTNKNEKLLKKECMYSGFVDVTIFEHNDSKWARGRRPNWSATHQSKAKDAIPVASLDGYIPSAPAAESCSTKPRACANCTCGRAERERLEANTVESNVDAPTSSCGNCYLGDAFRCANCPYKGLPAFSPGDKVVLD</sequence>
<keyword evidence="8 10" id="KW-0411">Iron-sulfur</keyword>
<dbReference type="GO" id="GO:0051537">
    <property type="term" value="F:2 iron, 2 sulfur cluster binding"/>
    <property type="evidence" value="ECO:0007669"/>
    <property type="project" value="UniProtKB-UniRule"/>
</dbReference>
<comment type="caution">
    <text evidence="10">Lacks conserved residue(s) required for the propagation of feature annotation.</text>
</comment>
<dbReference type="OrthoDB" id="311633at2759"/>
<dbReference type="HAMAP" id="MF_03115">
    <property type="entry name" value="Anamorsin"/>
    <property type="match status" value="1"/>
</dbReference>
<keyword evidence="6 10" id="KW-0479">Metal-binding</keyword>
<comment type="cofactor">
    <cofactor evidence="10">
        <name>[2Fe-2S] cluster</name>
        <dbReference type="ChEBI" id="CHEBI:190135"/>
    </cofactor>
</comment>
<comment type="domain">
    <text evidence="10">The C-terminal domain binds 2 Fe-S clusters but is otherwise mostly in an intrinsically disordered conformation.</text>
</comment>
<dbReference type="PANTHER" id="PTHR13273:SF14">
    <property type="entry name" value="ANAMORSIN"/>
    <property type="match status" value="1"/>
</dbReference>
<keyword evidence="5 10" id="KW-0001">2Fe-2S</keyword>
<comment type="subunit">
    <text evidence="10">Monomer.</text>
</comment>
<evidence type="ECO:0000256" key="6">
    <source>
        <dbReference type="ARBA" id="ARBA00022723"/>
    </source>
</evidence>
<dbReference type="AlphaFoldDB" id="A0A9W5WWN0"/>
<proteinExistence type="inferred from homology"/>
<evidence type="ECO:0000256" key="7">
    <source>
        <dbReference type="ARBA" id="ARBA00023004"/>
    </source>
</evidence>
<dbReference type="GO" id="GO:0051539">
    <property type="term" value="F:4 iron, 4 sulfur cluster binding"/>
    <property type="evidence" value="ECO:0007669"/>
    <property type="project" value="UniProtKB-KW"/>
</dbReference>
<dbReference type="InterPro" id="IPR029063">
    <property type="entry name" value="SAM-dependent_MTases_sf"/>
</dbReference>
<evidence type="ECO:0000256" key="3">
    <source>
        <dbReference type="ARBA" id="ARBA00022485"/>
    </source>
</evidence>
<dbReference type="EMBL" id="BLIY01000024">
    <property type="protein sequence ID" value="GFE55887.1"/>
    <property type="molecule type" value="Genomic_DNA"/>
</dbReference>
<dbReference type="Pfam" id="PF16803">
    <property type="entry name" value="DRE2_N"/>
    <property type="match status" value="1"/>
</dbReference>
<evidence type="ECO:0000256" key="10">
    <source>
        <dbReference type="HAMAP-Rule" id="MF_03115"/>
    </source>
</evidence>
<feature type="binding site" evidence="10">
    <location>
        <position position="193"/>
    </location>
    <ligand>
        <name>[2Fe-2S] cluster</name>
        <dbReference type="ChEBI" id="CHEBI:190135"/>
    </ligand>
</feature>
<dbReference type="PANTHER" id="PTHR13273">
    <property type="entry name" value="ANAMORSIN"/>
    <property type="match status" value="1"/>
</dbReference>
<feature type="domain" description="Anamorsin C-terminal" evidence="11">
    <location>
        <begin position="206"/>
        <end position="248"/>
    </location>
</feature>
<evidence type="ECO:0000256" key="8">
    <source>
        <dbReference type="ARBA" id="ARBA00023014"/>
    </source>
</evidence>
<keyword evidence="9 10" id="KW-0496">Mitochondrion</keyword>
<comment type="domain">
    <text evidence="10">The N-terminal domain has structural similarity with S-adenosyl-L-methionine-dependent methyltransferases, but does not bind S-adenosyl-L-methionine. It is required for correct assembly of the 2 Fe-S clusters.</text>
</comment>
<evidence type="ECO:0000256" key="9">
    <source>
        <dbReference type="ARBA" id="ARBA00023128"/>
    </source>
</evidence>
<dbReference type="GO" id="GO:0009055">
    <property type="term" value="F:electron transfer activity"/>
    <property type="evidence" value="ECO:0007669"/>
    <property type="project" value="UniProtKB-UniRule"/>
</dbReference>
<evidence type="ECO:0000259" key="11">
    <source>
        <dbReference type="Pfam" id="PF05093"/>
    </source>
</evidence>
<evidence type="ECO:0000313" key="13">
    <source>
        <dbReference type="EMBL" id="GFE55887.1"/>
    </source>
</evidence>
<organism evidence="13 14">
    <name type="scientific">Babesia ovis</name>
    <dbReference type="NCBI Taxonomy" id="5869"/>
    <lineage>
        <taxon>Eukaryota</taxon>
        <taxon>Sar</taxon>
        <taxon>Alveolata</taxon>
        <taxon>Apicomplexa</taxon>
        <taxon>Aconoidasida</taxon>
        <taxon>Piroplasmida</taxon>
        <taxon>Babesiidae</taxon>
        <taxon>Babesia</taxon>
    </lineage>
</organism>
<dbReference type="Pfam" id="PF05093">
    <property type="entry name" value="CIAPIN1"/>
    <property type="match status" value="1"/>
</dbReference>
<comment type="domain">
    <text evidence="10">The twin Cx2C motifs are involved in the recognition by the mitochondrial MIA40-ERV1 disulfide relay system. The formation of 2 disulfide bonds in the Cx2C motifs through dithiol/disulfide exchange reactions effectively traps the protein in the mitochondrial intermembrane space.</text>
</comment>
<dbReference type="InterPro" id="IPR031838">
    <property type="entry name" value="Dre2_N"/>
</dbReference>
<accession>A0A9W5WWN0</accession>
<feature type="binding site" evidence="10">
    <location>
        <position position="219"/>
    </location>
    <ligand>
        <name>[4Fe-4S] cluster</name>
        <dbReference type="ChEBI" id="CHEBI:49883"/>
    </ligand>
</feature>
<feature type="region of interest" description="Fe-S binding site B" evidence="10">
    <location>
        <begin position="219"/>
        <end position="233"/>
    </location>
</feature>
<dbReference type="InterPro" id="IPR007785">
    <property type="entry name" value="Anamorsin"/>
</dbReference>
<feature type="binding site" evidence="10">
    <location>
        <position position="230"/>
    </location>
    <ligand>
        <name>[4Fe-4S] cluster</name>
        <dbReference type="ChEBI" id="CHEBI:49883"/>
    </ligand>
</feature>
<feature type="binding site" evidence="10">
    <location>
        <position position="195"/>
    </location>
    <ligand>
        <name>[2Fe-2S] cluster</name>
        <dbReference type="ChEBI" id="CHEBI:190135"/>
    </ligand>
</feature>
<evidence type="ECO:0000313" key="14">
    <source>
        <dbReference type="Proteomes" id="UP001057455"/>
    </source>
</evidence>
<feature type="binding site" evidence="10">
    <location>
        <position position="190"/>
    </location>
    <ligand>
        <name>[2Fe-2S] cluster</name>
        <dbReference type="ChEBI" id="CHEBI:190135"/>
    </ligand>
</feature>
<reference evidence="13" key="1">
    <citation type="submission" date="2019-12" db="EMBL/GenBank/DDBJ databases">
        <title>Genome sequence of Babesia ovis.</title>
        <authorList>
            <person name="Yamagishi J."/>
            <person name="Sevinc F."/>
            <person name="Xuan X."/>
        </authorList>
    </citation>
    <scope>NUCLEOTIDE SEQUENCE</scope>
    <source>
        <strain evidence="13">Selcuk</strain>
    </source>
</reference>
<evidence type="ECO:0000256" key="5">
    <source>
        <dbReference type="ARBA" id="ARBA00022714"/>
    </source>
</evidence>
<keyword evidence="3 10" id="KW-0004">4Fe-4S</keyword>
<keyword evidence="14" id="KW-1185">Reference proteome</keyword>
<comment type="caution">
    <text evidence="13">The sequence shown here is derived from an EMBL/GenBank/DDBJ whole genome shotgun (WGS) entry which is preliminary data.</text>
</comment>